<proteinExistence type="predicted"/>
<gene>
    <name evidence="1" type="ORF">LCGC14_2665440</name>
</gene>
<organism evidence="1">
    <name type="scientific">marine sediment metagenome</name>
    <dbReference type="NCBI Taxonomy" id="412755"/>
    <lineage>
        <taxon>unclassified sequences</taxon>
        <taxon>metagenomes</taxon>
        <taxon>ecological metagenomes</taxon>
    </lineage>
</organism>
<sequence length="115" mass="13087">MKLHIPLFIVCITIGTVGCATSQEQLIELSAEAKECVKQSTNLAGVIGATSEQRTACWSAYNDRTEELFKISERRRKEQEYYEHYIALCGSGYPVFKSWGGMDKYFAYCGGRYYQ</sequence>
<evidence type="ECO:0000313" key="1">
    <source>
        <dbReference type="EMBL" id="KKK96167.1"/>
    </source>
</evidence>
<dbReference type="AlphaFoldDB" id="A0A0F8ZQL4"/>
<name>A0A0F8ZQL4_9ZZZZ</name>
<reference evidence="1" key="1">
    <citation type="journal article" date="2015" name="Nature">
        <title>Complex archaea that bridge the gap between prokaryotes and eukaryotes.</title>
        <authorList>
            <person name="Spang A."/>
            <person name="Saw J.H."/>
            <person name="Jorgensen S.L."/>
            <person name="Zaremba-Niedzwiedzka K."/>
            <person name="Martijn J."/>
            <person name="Lind A.E."/>
            <person name="van Eijk R."/>
            <person name="Schleper C."/>
            <person name="Guy L."/>
            <person name="Ettema T.J."/>
        </authorList>
    </citation>
    <scope>NUCLEOTIDE SEQUENCE</scope>
</reference>
<comment type="caution">
    <text evidence="1">The sequence shown here is derived from an EMBL/GenBank/DDBJ whole genome shotgun (WGS) entry which is preliminary data.</text>
</comment>
<dbReference type="PROSITE" id="PS51257">
    <property type="entry name" value="PROKAR_LIPOPROTEIN"/>
    <property type="match status" value="1"/>
</dbReference>
<protein>
    <submittedName>
        <fullName evidence="1">Uncharacterized protein</fullName>
    </submittedName>
</protein>
<dbReference type="EMBL" id="LAZR01046595">
    <property type="protein sequence ID" value="KKK96167.1"/>
    <property type="molecule type" value="Genomic_DNA"/>
</dbReference>
<accession>A0A0F8ZQL4</accession>